<evidence type="ECO:0000256" key="1">
    <source>
        <dbReference type="ARBA" id="ARBA00004370"/>
    </source>
</evidence>
<proteinExistence type="predicted"/>
<name>A0A812M9T9_SYMPI</name>
<sequence>MLVDGFELPCAATAVFVLHYVFIDTFAVGAARTPYQLKYPFTTETEDPKMLEPFIRALRAQQNQVEQAWAFFLSMWVCALFVDATFAGSVAWIWVLARVAYGYMYRVSPSRNRLMWATIPAYAAQASVCGGILTVLMPFSRPVAAASSALIVLAFATYGWFIYRSWFGNGRPSQMESYIGEGFRPIAIILPLALGSLSFALSALSFAPSSLTAPGPGLGRVKTVAAAAATGTSTATSDASEERQEAARRLLQDILKVVSSAGLEAGAVRGLQAVRATVQTALEAAQQNELQEALRAVQGLARGEKIDDAPLARLLRRLFQRLGSTYVKLGQFIASSPTLFPEAYVREFQRCLDRTEPTSFAAIRRTLEADLGRPGSSSDSSGLFQPLFSAARLPSHSEVLQTGEQVAVKVQKPGVDSVLKADLGFLFLAARTLEFLSPDLARTSVVDIISEIRSSMLDELDFTKEMENVETFRQFLCSNGLERIAAAPRTFPEASGKKVLTMELFVGVPLTDLEGIRQYSKNPEQTLINALNVWSLSVRACDIFHADVHAGNLLVLQDGRVAFIDFGIVGRIPPRIWSAVEGLAMSLAVNDARGMARNLIAMGATDAAVDESTLASDVANVLSRIAGLEPEVVLRGKGDGRLVAEVALDNEQVTELLLDVIRVADKNGLKLPREFALLMKQALYFDRYTKLLAPAGPWHESFKCGQETQQLVEDLDPLRDSRVTLGKGQGVEEHLESRAVSSTMALESRAVSFGSAQQSVESLIQEGAIASLMGAVNSAQSTSLESQQAMQATQAESCLELEIRSLSQQIMVSVFPTTTCADLAAIIEAKLGLSTELQDWVPEYESAGSGGSGDRRLPRLPRPRPSSSQTLLAELAEPPAELGDLQRLPRSLTVLHIGFKPLVCLPERFLIKLSSCRRRLTGCSSAFASLYKIRGDRAASQMVLEPWRKNDHDQFIYNIRDGIKKSIRSHWMSGSTETEEALLDDPLTELMQTWRSAGCRGCRAEASDRFWKDAEIAEISSADAADAACAACTVAVAGRPNYAAVPGWFTAPPDCTEIICEIVIGPVKILRLLINQDGKAVRAAVFSKRSSPLHEEIEEYDVEVQELTSGTTVP</sequence>
<dbReference type="EMBL" id="CAJNIZ010007624">
    <property type="protein sequence ID" value="CAE7259721.1"/>
    <property type="molecule type" value="Genomic_DNA"/>
</dbReference>
<dbReference type="PANTHER" id="PTHR43173">
    <property type="entry name" value="ABC1 FAMILY PROTEIN"/>
    <property type="match status" value="1"/>
</dbReference>
<dbReference type="Gene3D" id="1.20.120.550">
    <property type="entry name" value="Membrane associated eicosanoid/glutathione metabolism-like domain"/>
    <property type="match status" value="1"/>
</dbReference>
<feature type="transmembrane region" description="Helical" evidence="6">
    <location>
        <begin position="143"/>
        <end position="163"/>
    </location>
</feature>
<dbReference type="CDD" id="cd05121">
    <property type="entry name" value="ABC1_ADCK3-like"/>
    <property type="match status" value="1"/>
</dbReference>
<evidence type="ECO:0000256" key="3">
    <source>
        <dbReference type="ARBA" id="ARBA00022989"/>
    </source>
</evidence>
<evidence type="ECO:0000313" key="9">
    <source>
        <dbReference type="Proteomes" id="UP000649617"/>
    </source>
</evidence>
<dbReference type="InterPro" id="IPR011009">
    <property type="entry name" value="Kinase-like_dom_sf"/>
</dbReference>
<dbReference type="Pfam" id="PF01124">
    <property type="entry name" value="MAPEG"/>
    <property type="match status" value="1"/>
</dbReference>
<dbReference type="GO" id="GO:0005524">
    <property type="term" value="F:ATP binding"/>
    <property type="evidence" value="ECO:0007669"/>
    <property type="project" value="InterPro"/>
</dbReference>
<dbReference type="InterPro" id="IPR004147">
    <property type="entry name" value="ABC1_dom"/>
</dbReference>
<evidence type="ECO:0000256" key="6">
    <source>
        <dbReference type="SAM" id="Phobius"/>
    </source>
</evidence>
<dbReference type="PROSITE" id="PS50011">
    <property type="entry name" value="PROTEIN_KINASE_DOM"/>
    <property type="match status" value="1"/>
</dbReference>
<dbReference type="OrthoDB" id="427480at2759"/>
<keyword evidence="2 6" id="KW-0812">Transmembrane</keyword>
<dbReference type="InterPro" id="IPR051130">
    <property type="entry name" value="Mito_struct-func_regulator"/>
</dbReference>
<dbReference type="Pfam" id="PF03109">
    <property type="entry name" value="ABC1"/>
    <property type="match status" value="1"/>
</dbReference>
<dbReference type="InterPro" id="IPR023352">
    <property type="entry name" value="MAPEG-like_dom_sf"/>
</dbReference>
<dbReference type="Proteomes" id="UP000649617">
    <property type="component" value="Unassembled WGS sequence"/>
</dbReference>
<dbReference type="AlphaFoldDB" id="A0A812M9T9"/>
<dbReference type="InterPro" id="IPR000719">
    <property type="entry name" value="Prot_kinase_dom"/>
</dbReference>
<feature type="transmembrane region" description="Helical" evidence="6">
    <location>
        <begin position="183"/>
        <end position="206"/>
    </location>
</feature>
<reference evidence="8" key="1">
    <citation type="submission" date="2021-02" db="EMBL/GenBank/DDBJ databases">
        <authorList>
            <person name="Dougan E. K."/>
            <person name="Rhodes N."/>
            <person name="Thang M."/>
            <person name="Chan C."/>
        </authorList>
    </citation>
    <scope>NUCLEOTIDE SEQUENCE</scope>
</reference>
<dbReference type="SUPFAM" id="SSF56112">
    <property type="entry name" value="Protein kinase-like (PK-like)"/>
    <property type="match status" value="1"/>
</dbReference>
<protein>
    <recommendedName>
        <fullName evidence="7">Protein kinase domain-containing protein</fullName>
    </recommendedName>
</protein>
<evidence type="ECO:0000256" key="2">
    <source>
        <dbReference type="ARBA" id="ARBA00022692"/>
    </source>
</evidence>
<dbReference type="PANTHER" id="PTHR43173:SF22">
    <property type="entry name" value="OS07G0227800 PROTEIN"/>
    <property type="match status" value="1"/>
</dbReference>
<keyword evidence="4 6" id="KW-0472">Membrane</keyword>
<evidence type="ECO:0000313" key="8">
    <source>
        <dbReference type="EMBL" id="CAE7259721.1"/>
    </source>
</evidence>
<evidence type="ECO:0000256" key="4">
    <source>
        <dbReference type="ARBA" id="ARBA00023136"/>
    </source>
</evidence>
<accession>A0A812M9T9</accession>
<comment type="caution">
    <text evidence="8">The sequence shown here is derived from an EMBL/GenBank/DDBJ whole genome shotgun (WGS) entry which is preliminary data.</text>
</comment>
<feature type="transmembrane region" description="Helical" evidence="6">
    <location>
        <begin position="114"/>
        <end position="137"/>
    </location>
</feature>
<dbReference type="GO" id="GO:0016020">
    <property type="term" value="C:membrane"/>
    <property type="evidence" value="ECO:0007669"/>
    <property type="project" value="UniProtKB-SubCell"/>
</dbReference>
<feature type="transmembrane region" description="Helical" evidence="6">
    <location>
        <begin position="68"/>
        <end position="94"/>
    </location>
</feature>
<evidence type="ECO:0000259" key="7">
    <source>
        <dbReference type="PROSITE" id="PS50011"/>
    </source>
</evidence>
<feature type="domain" description="Protein kinase" evidence="7">
    <location>
        <begin position="373"/>
        <end position="702"/>
    </location>
</feature>
<gene>
    <name evidence="8" type="ORF">SPIL2461_LOCUS5404</name>
</gene>
<dbReference type="SUPFAM" id="SSF161084">
    <property type="entry name" value="MAPEG domain-like"/>
    <property type="match status" value="1"/>
</dbReference>
<feature type="region of interest" description="Disordered" evidence="5">
    <location>
        <begin position="844"/>
        <end position="868"/>
    </location>
</feature>
<organism evidence="8 9">
    <name type="scientific">Symbiodinium pilosum</name>
    <name type="common">Dinoflagellate</name>
    <dbReference type="NCBI Taxonomy" id="2952"/>
    <lineage>
        <taxon>Eukaryota</taxon>
        <taxon>Sar</taxon>
        <taxon>Alveolata</taxon>
        <taxon>Dinophyceae</taxon>
        <taxon>Suessiales</taxon>
        <taxon>Symbiodiniaceae</taxon>
        <taxon>Symbiodinium</taxon>
    </lineage>
</organism>
<comment type="subcellular location">
    <subcellularLocation>
        <location evidence="1">Membrane</location>
    </subcellularLocation>
</comment>
<dbReference type="InterPro" id="IPR001129">
    <property type="entry name" value="Membr-assoc_MAPEG"/>
</dbReference>
<dbReference type="GO" id="GO:0004672">
    <property type="term" value="F:protein kinase activity"/>
    <property type="evidence" value="ECO:0007669"/>
    <property type="project" value="InterPro"/>
</dbReference>
<keyword evidence="9" id="KW-1185">Reference proteome</keyword>
<keyword evidence="3 6" id="KW-1133">Transmembrane helix</keyword>
<evidence type="ECO:0000256" key="5">
    <source>
        <dbReference type="SAM" id="MobiDB-lite"/>
    </source>
</evidence>